<sequence>MDVKNHQRAALRRHLGLEGSLRDPGQDRNPVAKKRVPPVSIIIERTPGPNKSEKCALSGCLYGFTADQYRIAVTPAINKNAIQNVDLYHVSCFEKIADLSDSTLLNCIEPYTRQSNFNKPEVEYVCAGGVERLVLEWKTRQLRLSTLKKKNEETDQKYDDEDVVDYEDEEEEEEEEEEEADEEIYSQAALKCQHSPERLLNDLLYNAGSSRFKPYDLVPGMERQQYLLLLKSLAPWESDGPDDKDEWNLFNTFLGPDEPNKTCNYDRVKLSVVLDKWKRWRDLALTPDDSLSHERLLEKASIGEKGCRAIRRLSVIPIERVVWRF</sequence>
<feature type="compositionally biased region" description="Acidic residues" evidence="1">
    <location>
        <begin position="158"/>
        <end position="183"/>
    </location>
</feature>
<evidence type="ECO:0000256" key="1">
    <source>
        <dbReference type="SAM" id="MobiDB-lite"/>
    </source>
</evidence>
<organism evidence="2 3">
    <name type="scientific">Golovinomyces cichoracearum</name>
    <dbReference type="NCBI Taxonomy" id="62708"/>
    <lineage>
        <taxon>Eukaryota</taxon>
        <taxon>Fungi</taxon>
        <taxon>Dikarya</taxon>
        <taxon>Ascomycota</taxon>
        <taxon>Pezizomycotina</taxon>
        <taxon>Leotiomycetes</taxon>
        <taxon>Erysiphales</taxon>
        <taxon>Erysiphaceae</taxon>
        <taxon>Golovinomyces</taxon>
    </lineage>
</organism>
<comment type="caution">
    <text evidence="2">The sequence shown here is derived from an EMBL/GenBank/DDBJ whole genome shotgun (WGS) entry which is preliminary data.</text>
</comment>
<evidence type="ECO:0000313" key="3">
    <source>
        <dbReference type="Proteomes" id="UP000285405"/>
    </source>
</evidence>
<accession>A0A420H727</accession>
<reference evidence="2 3" key="1">
    <citation type="journal article" date="2018" name="BMC Genomics">
        <title>Comparative genome analyses reveal sequence features reflecting distinct modes of host-adaptation between dicot and monocot powdery mildew.</title>
        <authorList>
            <person name="Wu Y."/>
            <person name="Ma X."/>
            <person name="Pan Z."/>
            <person name="Kale S.D."/>
            <person name="Song Y."/>
            <person name="King H."/>
            <person name="Zhang Q."/>
            <person name="Presley C."/>
            <person name="Deng X."/>
            <person name="Wei C.I."/>
            <person name="Xiao S."/>
        </authorList>
    </citation>
    <scope>NUCLEOTIDE SEQUENCE [LARGE SCALE GENOMIC DNA]</scope>
    <source>
        <strain evidence="2">UCSC1</strain>
    </source>
</reference>
<dbReference type="AlphaFoldDB" id="A0A420H727"/>
<feature type="region of interest" description="Disordered" evidence="1">
    <location>
        <begin position="152"/>
        <end position="183"/>
    </location>
</feature>
<dbReference type="Proteomes" id="UP000285405">
    <property type="component" value="Unassembled WGS sequence"/>
</dbReference>
<dbReference type="EMBL" id="MCBR01022346">
    <property type="protein sequence ID" value="RKF53203.1"/>
    <property type="molecule type" value="Genomic_DNA"/>
</dbReference>
<name>A0A420H727_9PEZI</name>
<protein>
    <submittedName>
        <fullName evidence="2">Uncharacterized protein</fullName>
    </submittedName>
</protein>
<proteinExistence type="predicted"/>
<evidence type="ECO:0000313" key="2">
    <source>
        <dbReference type="EMBL" id="RKF53203.1"/>
    </source>
</evidence>
<gene>
    <name evidence="2" type="ORF">GcC1_223037</name>
</gene>
<dbReference type="OrthoDB" id="5104731at2759"/>